<dbReference type="InterPro" id="IPR011006">
    <property type="entry name" value="CheY-like_superfamily"/>
</dbReference>
<dbReference type="PROSITE" id="PS50110">
    <property type="entry name" value="RESPONSE_REGULATORY"/>
    <property type="match status" value="1"/>
</dbReference>
<proteinExistence type="predicted"/>
<sequence>MKKIDIACIIDDDTIFIYGVKKVMQLTEVCNNFLIYRDGKEALDALTSLVTSNEKLPDIILLDLNMPVLDGWQFLEEFVKVHVPKKILIYIVSSSVDPSDILKAKSYEIVSNYIVKPITMEKLVSLVEDFENA</sequence>
<evidence type="ECO:0000256" key="1">
    <source>
        <dbReference type="PROSITE-ProRule" id="PRU00169"/>
    </source>
</evidence>
<dbReference type="AlphaFoldDB" id="A0A554VLX1"/>
<protein>
    <submittedName>
        <fullName evidence="3">Response regulator</fullName>
    </submittedName>
</protein>
<dbReference type="PANTHER" id="PTHR44520">
    <property type="entry name" value="RESPONSE REGULATOR RCP1-RELATED"/>
    <property type="match status" value="1"/>
</dbReference>
<dbReference type="Gene3D" id="3.40.50.2300">
    <property type="match status" value="1"/>
</dbReference>
<comment type="caution">
    <text evidence="3">The sequence shown here is derived from an EMBL/GenBank/DDBJ whole genome shotgun (WGS) entry which is preliminary data.</text>
</comment>
<dbReference type="EMBL" id="VLNR01000016">
    <property type="protein sequence ID" value="TSE09172.1"/>
    <property type="molecule type" value="Genomic_DNA"/>
</dbReference>
<evidence type="ECO:0000313" key="4">
    <source>
        <dbReference type="Proteomes" id="UP000318833"/>
    </source>
</evidence>
<dbReference type="SMART" id="SM00448">
    <property type="entry name" value="REC"/>
    <property type="match status" value="1"/>
</dbReference>
<name>A0A554VLX1_9FLAO</name>
<evidence type="ECO:0000313" key="3">
    <source>
        <dbReference type="EMBL" id="TSE09172.1"/>
    </source>
</evidence>
<dbReference type="Pfam" id="PF00072">
    <property type="entry name" value="Response_reg"/>
    <property type="match status" value="1"/>
</dbReference>
<dbReference type="InterPro" id="IPR001789">
    <property type="entry name" value="Sig_transdc_resp-reg_receiver"/>
</dbReference>
<dbReference type="Proteomes" id="UP000318833">
    <property type="component" value="Unassembled WGS sequence"/>
</dbReference>
<keyword evidence="4" id="KW-1185">Reference proteome</keyword>
<dbReference type="SUPFAM" id="SSF52172">
    <property type="entry name" value="CheY-like"/>
    <property type="match status" value="1"/>
</dbReference>
<organism evidence="3 4">
    <name type="scientific">Aquimarina algiphila</name>
    <dbReference type="NCBI Taxonomy" id="2047982"/>
    <lineage>
        <taxon>Bacteria</taxon>
        <taxon>Pseudomonadati</taxon>
        <taxon>Bacteroidota</taxon>
        <taxon>Flavobacteriia</taxon>
        <taxon>Flavobacteriales</taxon>
        <taxon>Flavobacteriaceae</taxon>
        <taxon>Aquimarina</taxon>
    </lineage>
</organism>
<feature type="modified residue" description="4-aspartylphosphate" evidence="1">
    <location>
        <position position="63"/>
    </location>
</feature>
<gene>
    <name evidence="3" type="ORF">FOF46_09900</name>
</gene>
<dbReference type="RefSeq" id="WP_143916346.1">
    <property type="nucleotide sequence ID" value="NZ_CANMIK010000016.1"/>
</dbReference>
<dbReference type="GO" id="GO:0000160">
    <property type="term" value="P:phosphorelay signal transduction system"/>
    <property type="evidence" value="ECO:0007669"/>
    <property type="project" value="InterPro"/>
</dbReference>
<accession>A0A554VLX1</accession>
<dbReference type="OrthoDB" id="673128at2"/>
<dbReference type="PANTHER" id="PTHR44520:SF2">
    <property type="entry name" value="RESPONSE REGULATOR RCP1"/>
    <property type="match status" value="1"/>
</dbReference>
<dbReference type="InterPro" id="IPR052893">
    <property type="entry name" value="TCS_response_regulator"/>
</dbReference>
<reference evidence="3 4" key="1">
    <citation type="submission" date="2019-07" db="EMBL/GenBank/DDBJ databases">
        <title>The draft genome sequence of Aquimarina algiphila M91.</title>
        <authorList>
            <person name="Meng X."/>
        </authorList>
    </citation>
    <scope>NUCLEOTIDE SEQUENCE [LARGE SCALE GENOMIC DNA]</scope>
    <source>
        <strain evidence="3 4">M91</strain>
    </source>
</reference>
<feature type="domain" description="Response regulatory" evidence="2">
    <location>
        <begin position="6"/>
        <end position="131"/>
    </location>
</feature>
<evidence type="ECO:0000259" key="2">
    <source>
        <dbReference type="PROSITE" id="PS50110"/>
    </source>
</evidence>
<keyword evidence="1" id="KW-0597">Phosphoprotein</keyword>